<comment type="caution">
    <text evidence="2">The sequence shown here is derived from an EMBL/GenBank/DDBJ whole genome shotgun (WGS) entry which is preliminary data.</text>
</comment>
<dbReference type="GeneID" id="39983110"/>
<organism evidence="2 3">
    <name type="scientific">Trypanosoma theileri</name>
    <dbReference type="NCBI Taxonomy" id="67003"/>
    <lineage>
        <taxon>Eukaryota</taxon>
        <taxon>Discoba</taxon>
        <taxon>Euglenozoa</taxon>
        <taxon>Kinetoplastea</taxon>
        <taxon>Metakinetoplastina</taxon>
        <taxon>Trypanosomatida</taxon>
        <taxon>Trypanosomatidae</taxon>
        <taxon>Trypanosoma</taxon>
    </lineage>
</organism>
<evidence type="ECO:0000313" key="3">
    <source>
        <dbReference type="Proteomes" id="UP000192257"/>
    </source>
</evidence>
<evidence type="ECO:0000313" key="2">
    <source>
        <dbReference type="EMBL" id="ORC91288.1"/>
    </source>
</evidence>
<proteinExistence type="predicted"/>
<dbReference type="Pfam" id="PF00078">
    <property type="entry name" value="RVT_1"/>
    <property type="match status" value="1"/>
</dbReference>
<dbReference type="AlphaFoldDB" id="A0A1X0P3A1"/>
<dbReference type="Proteomes" id="UP000192257">
    <property type="component" value="Unassembled WGS sequence"/>
</dbReference>
<reference evidence="2 3" key="1">
    <citation type="submission" date="2017-03" db="EMBL/GenBank/DDBJ databases">
        <title>An alternative strategy for trypanosome survival in the mammalian bloodstream revealed through genome and transcriptome analysis of the ubiquitous bovine parasite Trypanosoma (Megatrypanum) theileri.</title>
        <authorList>
            <person name="Kelly S."/>
            <person name="Ivens A."/>
            <person name="Mott A."/>
            <person name="O'Neill E."/>
            <person name="Emms D."/>
            <person name="Macleod O."/>
            <person name="Voorheis P."/>
            <person name="Matthews J."/>
            <person name="Matthews K."/>
            <person name="Carrington M."/>
        </authorList>
    </citation>
    <scope>NUCLEOTIDE SEQUENCE [LARGE SCALE GENOMIC DNA]</scope>
    <source>
        <strain evidence="2">Edinburgh</strain>
    </source>
</reference>
<gene>
    <name evidence="2" type="ORF">TM35_000062930</name>
</gene>
<dbReference type="InterPro" id="IPR000477">
    <property type="entry name" value="RT_dom"/>
</dbReference>
<feature type="domain" description="Reverse transcriptase" evidence="1">
    <location>
        <begin position="1"/>
        <end position="101"/>
    </location>
</feature>
<accession>A0A1X0P3A1</accession>
<dbReference type="EMBL" id="NBCO01000006">
    <property type="protein sequence ID" value="ORC91288.1"/>
    <property type="molecule type" value="Genomic_DNA"/>
</dbReference>
<keyword evidence="3" id="KW-1185">Reference proteome</keyword>
<dbReference type="RefSeq" id="XP_028885354.1">
    <property type="nucleotide sequence ID" value="XM_029023330.1"/>
</dbReference>
<dbReference type="PROSITE" id="PS50878">
    <property type="entry name" value="RT_POL"/>
    <property type="match status" value="1"/>
</dbReference>
<evidence type="ECO:0000259" key="1">
    <source>
        <dbReference type="PROSITE" id="PS50878"/>
    </source>
</evidence>
<dbReference type="STRING" id="67003.A0A1X0P3A1"/>
<protein>
    <recommendedName>
        <fullName evidence="1">Reverse transcriptase domain-containing protein</fullName>
    </recommendedName>
</protein>
<sequence length="110" mass="12912">MLFHRGVPQGTVLGPPAFIIVMNTLSKRLFQVPLLFHGFFADDLTLAVRHISRDIINSTLQQGLNVVDEWSRKYFMDINVDKTKYTLLDNQTRIPFLRTTRYHRRYEEGT</sequence>
<dbReference type="OrthoDB" id="5419617at2759"/>
<name>A0A1X0P3A1_9TRYP</name>
<dbReference type="VEuPathDB" id="TriTrypDB:TM35_000062930"/>